<name>A0A642CVT7_9BACE</name>
<proteinExistence type="predicted"/>
<dbReference type="EMBL" id="VWFA01000005">
    <property type="protein sequence ID" value="KAA4693218.1"/>
    <property type="molecule type" value="Genomic_DNA"/>
</dbReference>
<dbReference type="RefSeq" id="WP_130070358.1">
    <property type="nucleotide sequence ID" value="NZ_JAQDHL010000001.1"/>
</dbReference>
<gene>
    <name evidence="1" type="ORF">F3B37_08340</name>
</gene>
<comment type="caution">
    <text evidence="1">The sequence shown here is derived from an EMBL/GenBank/DDBJ whole genome shotgun (WGS) entry which is preliminary data.</text>
</comment>
<organism evidence="1">
    <name type="scientific">Bacteroides intestinalis</name>
    <dbReference type="NCBI Taxonomy" id="329854"/>
    <lineage>
        <taxon>Bacteria</taxon>
        <taxon>Pseudomonadati</taxon>
        <taxon>Bacteroidota</taxon>
        <taxon>Bacteroidia</taxon>
        <taxon>Bacteroidales</taxon>
        <taxon>Bacteroidaceae</taxon>
        <taxon>Bacteroides</taxon>
    </lineage>
</organism>
<sequence>MAESGGLSGILPEPYQRGGNPLFAPYHPQTGVPLTEDDTELVRFGYCPTPALALFGHREKAIHSASASQLLICIVDSNGAV</sequence>
<accession>A0A642CVT7</accession>
<protein>
    <submittedName>
        <fullName evidence="1">Uncharacterized protein</fullName>
    </submittedName>
</protein>
<dbReference type="AlphaFoldDB" id="A0A642CVT7"/>
<evidence type="ECO:0000313" key="1">
    <source>
        <dbReference type="EMBL" id="KAA4693218.1"/>
    </source>
</evidence>
<reference evidence="1" key="1">
    <citation type="journal article" date="2019" name="Nat. Med.">
        <title>A library of human gut bacterial isolates paired with longitudinal multiomics data enables mechanistic microbiome research.</title>
        <authorList>
            <person name="Poyet M."/>
            <person name="Groussin M."/>
            <person name="Gibbons S.M."/>
            <person name="Avila-Pacheco J."/>
            <person name="Jiang X."/>
            <person name="Kearney S.M."/>
            <person name="Perrotta A.R."/>
            <person name="Berdy B."/>
            <person name="Zhao S."/>
            <person name="Lieberman T.D."/>
            <person name="Swanson P.K."/>
            <person name="Smith M."/>
            <person name="Roesemann S."/>
            <person name="Alexander J.E."/>
            <person name="Rich S.A."/>
            <person name="Livny J."/>
            <person name="Vlamakis H."/>
            <person name="Clish C."/>
            <person name="Bullock K."/>
            <person name="Deik A."/>
            <person name="Scott J."/>
            <person name="Pierce K.A."/>
            <person name="Xavier R.J."/>
            <person name="Alm E.J."/>
        </authorList>
    </citation>
    <scope>NUCLEOTIDE SEQUENCE</scope>
    <source>
        <strain evidence="1">BIOML-A1</strain>
    </source>
</reference>
<dbReference type="OrthoDB" id="9894250at2"/>